<dbReference type="Proteomes" id="UP000325218">
    <property type="component" value="Unassembled WGS sequence"/>
</dbReference>
<reference evidence="15 16" key="1">
    <citation type="submission" date="2019-08" db="EMBL/GenBank/DDBJ databases">
        <title>Genome sequencing of Paenibacillus faecis DSM 23593(T).</title>
        <authorList>
            <person name="Kook J.-K."/>
            <person name="Park S.-N."/>
            <person name="Lim Y.K."/>
        </authorList>
    </citation>
    <scope>NUCLEOTIDE SEQUENCE [LARGE SCALE GENOMIC DNA]</scope>
    <source>
        <strain evidence="15 16">DSM 23593</strain>
    </source>
</reference>
<dbReference type="PANTHER" id="PTHR45453:SF2">
    <property type="entry name" value="HISTIDINE KINASE"/>
    <property type="match status" value="1"/>
</dbReference>
<dbReference type="EC" id="2.7.13.3" evidence="3"/>
<dbReference type="Pfam" id="PF02518">
    <property type="entry name" value="HATPase_c"/>
    <property type="match status" value="1"/>
</dbReference>
<gene>
    <name evidence="15" type="ORF">FRY98_11930</name>
</gene>
<keyword evidence="11" id="KW-0902">Two-component regulatory system</keyword>
<evidence type="ECO:0000256" key="3">
    <source>
        <dbReference type="ARBA" id="ARBA00012438"/>
    </source>
</evidence>
<keyword evidence="12 13" id="KW-0472">Membrane</keyword>
<dbReference type="OrthoDB" id="9780487at2"/>
<protein>
    <recommendedName>
        <fullName evidence="3">histidine kinase</fullName>
        <ecNumber evidence="3">2.7.13.3</ecNumber>
    </recommendedName>
</protein>
<proteinExistence type="predicted"/>
<evidence type="ECO:0000256" key="1">
    <source>
        <dbReference type="ARBA" id="ARBA00000085"/>
    </source>
</evidence>
<feature type="transmembrane region" description="Helical" evidence="13">
    <location>
        <begin position="12"/>
        <end position="28"/>
    </location>
</feature>
<evidence type="ECO:0000256" key="8">
    <source>
        <dbReference type="ARBA" id="ARBA00022777"/>
    </source>
</evidence>
<dbReference type="EMBL" id="VSDO01000002">
    <property type="protein sequence ID" value="TYA13366.1"/>
    <property type="molecule type" value="Genomic_DNA"/>
</dbReference>
<comment type="subcellular location">
    <subcellularLocation>
        <location evidence="2">Cell membrane</location>
        <topology evidence="2">Multi-pass membrane protein</topology>
    </subcellularLocation>
</comment>
<dbReference type="InterPro" id="IPR003594">
    <property type="entry name" value="HATPase_dom"/>
</dbReference>
<evidence type="ECO:0000256" key="6">
    <source>
        <dbReference type="ARBA" id="ARBA00022692"/>
    </source>
</evidence>
<dbReference type="InterPro" id="IPR004358">
    <property type="entry name" value="Sig_transdc_His_kin-like_C"/>
</dbReference>
<evidence type="ECO:0000256" key="5">
    <source>
        <dbReference type="ARBA" id="ARBA00022679"/>
    </source>
</evidence>
<dbReference type="SMART" id="SM00387">
    <property type="entry name" value="HATPase_c"/>
    <property type="match status" value="1"/>
</dbReference>
<dbReference type="GO" id="GO:0004721">
    <property type="term" value="F:phosphoprotein phosphatase activity"/>
    <property type="evidence" value="ECO:0007669"/>
    <property type="project" value="TreeGrafter"/>
</dbReference>
<comment type="catalytic activity">
    <reaction evidence="1">
        <text>ATP + protein L-histidine = ADP + protein N-phospho-L-histidine.</text>
        <dbReference type="EC" id="2.7.13.3"/>
    </reaction>
</comment>
<keyword evidence="4" id="KW-1003">Cell membrane</keyword>
<keyword evidence="9" id="KW-0067">ATP-binding</keyword>
<dbReference type="InterPro" id="IPR036890">
    <property type="entry name" value="HATPase_C_sf"/>
</dbReference>
<evidence type="ECO:0000256" key="12">
    <source>
        <dbReference type="ARBA" id="ARBA00023136"/>
    </source>
</evidence>
<dbReference type="GO" id="GO:0005524">
    <property type="term" value="F:ATP binding"/>
    <property type="evidence" value="ECO:0007669"/>
    <property type="project" value="UniProtKB-KW"/>
</dbReference>
<sequence length="338" mass="38798">MKLFLKDHRALVAVYALQLLAVSGVYWLDGYRDGYVVLYAGLLSGCLLAGYLLVRFLTHRSFYACLEQDGAMDAFKEVEPRTPLSESLYRLLKKQYRAYVTEINAQQYKITRHLQFISQWVHQMKTPVSVIHLLVQDSDDSRFVAVGDEVDRLRKGLDLVLYTTRLDGFAQDFMVEKLELEALVRSVVSEQKRLFIRSKVFPRMQFPSGERLFIATDEKWLSFALTQVLTNAVRYTTKENANLTLRAYRRDEETVLEISDEGVGIPASDVPRVFEAYFTGENGRNFRESTGMGLYLVKQICDQLGHRVEIESAVMEGTTIRIRFGGRRTETLQGSKEV</sequence>
<dbReference type="Gene3D" id="3.30.565.10">
    <property type="entry name" value="Histidine kinase-like ATPase, C-terminal domain"/>
    <property type="match status" value="1"/>
</dbReference>
<dbReference type="GO" id="GO:0016036">
    <property type="term" value="P:cellular response to phosphate starvation"/>
    <property type="evidence" value="ECO:0007669"/>
    <property type="project" value="TreeGrafter"/>
</dbReference>
<dbReference type="PROSITE" id="PS50109">
    <property type="entry name" value="HIS_KIN"/>
    <property type="match status" value="1"/>
</dbReference>
<evidence type="ECO:0000256" key="9">
    <source>
        <dbReference type="ARBA" id="ARBA00022840"/>
    </source>
</evidence>
<organism evidence="15 16">
    <name type="scientific">Paenibacillus faecis</name>
    <dbReference type="NCBI Taxonomy" id="862114"/>
    <lineage>
        <taxon>Bacteria</taxon>
        <taxon>Bacillati</taxon>
        <taxon>Bacillota</taxon>
        <taxon>Bacilli</taxon>
        <taxon>Bacillales</taxon>
        <taxon>Paenibacillaceae</taxon>
        <taxon>Paenibacillus</taxon>
    </lineage>
</organism>
<evidence type="ECO:0000256" key="11">
    <source>
        <dbReference type="ARBA" id="ARBA00023012"/>
    </source>
</evidence>
<keyword evidence="10 13" id="KW-1133">Transmembrane helix</keyword>
<evidence type="ECO:0000313" key="16">
    <source>
        <dbReference type="Proteomes" id="UP000325218"/>
    </source>
</evidence>
<evidence type="ECO:0000313" key="15">
    <source>
        <dbReference type="EMBL" id="TYA13366.1"/>
    </source>
</evidence>
<dbReference type="InterPro" id="IPR005467">
    <property type="entry name" value="His_kinase_dom"/>
</dbReference>
<keyword evidence="8 15" id="KW-0418">Kinase</keyword>
<dbReference type="FunFam" id="3.30.565.10:FF:000057">
    <property type="entry name" value="Sensor histidine kinase"/>
    <property type="match status" value="1"/>
</dbReference>
<feature type="domain" description="Histidine kinase" evidence="14">
    <location>
        <begin position="119"/>
        <end position="328"/>
    </location>
</feature>
<dbReference type="CDD" id="cd16948">
    <property type="entry name" value="HATPase_BceS-YxdK-YvcQ-like"/>
    <property type="match status" value="1"/>
</dbReference>
<feature type="transmembrane region" description="Helical" evidence="13">
    <location>
        <begin position="34"/>
        <end position="54"/>
    </location>
</feature>
<dbReference type="PRINTS" id="PR00344">
    <property type="entry name" value="BCTRLSENSOR"/>
</dbReference>
<evidence type="ECO:0000256" key="2">
    <source>
        <dbReference type="ARBA" id="ARBA00004651"/>
    </source>
</evidence>
<dbReference type="InterPro" id="IPR050351">
    <property type="entry name" value="BphY/WalK/GraS-like"/>
</dbReference>
<evidence type="ECO:0000256" key="4">
    <source>
        <dbReference type="ARBA" id="ARBA00022475"/>
    </source>
</evidence>
<dbReference type="RefSeq" id="WP_148451966.1">
    <property type="nucleotide sequence ID" value="NZ_VSDO01000002.1"/>
</dbReference>
<evidence type="ECO:0000256" key="7">
    <source>
        <dbReference type="ARBA" id="ARBA00022741"/>
    </source>
</evidence>
<dbReference type="SUPFAM" id="SSF55874">
    <property type="entry name" value="ATPase domain of HSP90 chaperone/DNA topoisomerase II/histidine kinase"/>
    <property type="match status" value="1"/>
</dbReference>
<keyword evidence="6 13" id="KW-0812">Transmembrane</keyword>
<name>A0A5D0CTS2_9BACL</name>
<evidence type="ECO:0000256" key="10">
    <source>
        <dbReference type="ARBA" id="ARBA00022989"/>
    </source>
</evidence>
<dbReference type="PANTHER" id="PTHR45453">
    <property type="entry name" value="PHOSPHATE REGULON SENSOR PROTEIN PHOR"/>
    <property type="match status" value="1"/>
</dbReference>
<keyword evidence="5" id="KW-0808">Transferase</keyword>
<evidence type="ECO:0000256" key="13">
    <source>
        <dbReference type="SAM" id="Phobius"/>
    </source>
</evidence>
<dbReference type="GO" id="GO:0000155">
    <property type="term" value="F:phosphorelay sensor kinase activity"/>
    <property type="evidence" value="ECO:0007669"/>
    <property type="project" value="TreeGrafter"/>
</dbReference>
<keyword evidence="7" id="KW-0547">Nucleotide-binding</keyword>
<evidence type="ECO:0000259" key="14">
    <source>
        <dbReference type="PROSITE" id="PS50109"/>
    </source>
</evidence>
<dbReference type="GO" id="GO:0005886">
    <property type="term" value="C:plasma membrane"/>
    <property type="evidence" value="ECO:0007669"/>
    <property type="project" value="UniProtKB-SubCell"/>
</dbReference>
<dbReference type="AlphaFoldDB" id="A0A5D0CTS2"/>
<comment type="caution">
    <text evidence="15">The sequence shown here is derived from an EMBL/GenBank/DDBJ whole genome shotgun (WGS) entry which is preliminary data.</text>
</comment>
<keyword evidence="16" id="KW-1185">Reference proteome</keyword>
<accession>A0A5D0CTS2</accession>